<gene>
    <name evidence="1" type="ORF">VTL71DRAFT_724</name>
</gene>
<sequence>MVKMTGASLYIIMKIESEEEKCLLFTFGGVGGDERALIQLWVLRGREVYRFCLVRCFSDCANLQICY</sequence>
<dbReference type="Proteomes" id="UP001595075">
    <property type="component" value="Unassembled WGS sequence"/>
</dbReference>
<accession>A0ABR4D360</accession>
<protein>
    <submittedName>
        <fullName evidence="1">Uncharacterized protein</fullName>
    </submittedName>
</protein>
<reference evidence="1 2" key="1">
    <citation type="journal article" date="2024" name="Commun. Biol.">
        <title>Comparative genomic analysis of thermophilic fungi reveals convergent evolutionary adaptations and gene losses.</title>
        <authorList>
            <person name="Steindorff A.S."/>
            <person name="Aguilar-Pontes M.V."/>
            <person name="Robinson A.J."/>
            <person name="Andreopoulos B."/>
            <person name="LaButti K."/>
            <person name="Kuo A."/>
            <person name="Mondo S."/>
            <person name="Riley R."/>
            <person name="Otillar R."/>
            <person name="Haridas S."/>
            <person name="Lipzen A."/>
            <person name="Grimwood J."/>
            <person name="Schmutz J."/>
            <person name="Clum A."/>
            <person name="Reid I.D."/>
            <person name="Moisan M.C."/>
            <person name="Butler G."/>
            <person name="Nguyen T.T.M."/>
            <person name="Dewar K."/>
            <person name="Conant G."/>
            <person name="Drula E."/>
            <person name="Henrissat B."/>
            <person name="Hansel C."/>
            <person name="Singer S."/>
            <person name="Hutchinson M.I."/>
            <person name="de Vries R.P."/>
            <person name="Natvig D.O."/>
            <person name="Powell A.J."/>
            <person name="Tsang A."/>
            <person name="Grigoriev I.V."/>
        </authorList>
    </citation>
    <scope>NUCLEOTIDE SEQUENCE [LARGE SCALE GENOMIC DNA]</scope>
    <source>
        <strain evidence="1 2">CBS 494.80</strain>
    </source>
</reference>
<evidence type="ECO:0000313" key="1">
    <source>
        <dbReference type="EMBL" id="KAL2075781.1"/>
    </source>
</evidence>
<name>A0ABR4D360_9HELO</name>
<organism evidence="1 2">
    <name type="scientific">Oculimacula yallundae</name>
    <dbReference type="NCBI Taxonomy" id="86028"/>
    <lineage>
        <taxon>Eukaryota</taxon>
        <taxon>Fungi</taxon>
        <taxon>Dikarya</taxon>
        <taxon>Ascomycota</taxon>
        <taxon>Pezizomycotina</taxon>
        <taxon>Leotiomycetes</taxon>
        <taxon>Helotiales</taxon>
        <taxon>Ploettnerulaceae</taxon>
        <taxon>Oculimacula</taxon>
    </lineage>
</organism>
<comment type="caution">
    <text evidence="1">The sequence shown here is derived from an EMBL/GenBank/DDBJ whole genome shotgun (WGS) entry which is preliminary data.</text>
</comment>
<evidence type="ECO:0000313" key="2">
    <source>
        <dbReference type="Proteomes" id="UP001595075"/>
    </source>
</evidence>
<keyword evidence="2" id="KW-1185">Reference proteome</keyword>
<dbReference type="EMBL" id="JAZHXI010000001">
    <property type="protein sequence ID" value="KAL2075781.1"/>
    <property type="molecule type" value="Genomic_DNA"/>
</dbReference>
<proteinExistence type="predicted"/>